<keyword evidence="2" id="KW-1185">Reference proteome</keyword>
<evidence type="ECO:0000313" key="2">
    <source>
        <dbReference type="Proteomes" id="UP000231259"/>
    </source>
</evidence>
<protein>
    <submittedName>
        <fullName evidence="1">Uncharacterized protein</fullName>
    </submittedName>
</protein>
<accession>A0A2G8RGZ3</accession>
<dbReference type="EMBL" id="AWWI01000064">
    <property type="protein sequence ID" value="PIL20358.1"/>
    <property type="molecule type" value="Genomic_DNA"/>
</dbReference>
<proteinExistence type="predicted"/>
<name>A0A2G8RGZ3_9RHOB</name>
<evidence type="ECO:0000313" key="1">
    <source>
        <dbReference type="EMBL" id="PIL20358.1"/>
    </source>
</evidence>
<comment type="caution">
    <text evidence="1">The sequence shown here is derived from an EMBL/GenBank/DDBJ whole genome shotgun (WGS) entry which is preliminary data.</text>
</comment>
<dbReference type="Proteomes" id="UP000231259">
    <property type="component" value="Unassembled WGS sequence"/>
</dbReference>
<dbReference type="AlphaFoldDB" id="A0A2G8RGZ3"/>
<reference evidence="1 2" key="1">
    <citation type="submission" date="2013-09" db="EMBL/GenBank/DDBJ databases">
        <title>Genome sequencing of Phaeobacter antarcticus sp. nov. SM1211.</title>
        <authorList>
            <person name="Zhang X.-Y."/>
            <person name="Liu C."/>
            <person name="Chen X.-L."/>
            <person name="Xie B.-B."/>
            <person name="Qin Q.-L."/>
            <person name="Rong J.-C."/>
            <person name="Zhang Y.-Z."/>
        </authorList>
    </citation>
    <scope>NUCLEOTIDE SEQUENCE [LARGE SCALE GENOMIC DNA]</scope>
    <source>
        <strain evidence="1 2">SM1211</strain>
    </source>
</reference>
<gene>
    <name evidence="1" type="ORF">P775_10435</name>
</gene>
<organism evidence="1 2">
    <name type="scientific">Puniceibacterium antarcticum</name>
    <dbReference type="NCBI Taxonomy" id="1206336"/>
    <lineage>
        <taxon>Bacteria</taxon>
        <taxon>Pseudomonadati</taxon>
        <taxon>Pseudomonadota</taxon>
        <taxon>Alphaproteobacteria</taxon>
        <taxon>Rhodobacterales</taxon>
        <taxon>Paracoccaceae</taxon>
        <taxon>Puniceibacterium</taxon>
    </lineage>
</organism>
<sequence length="29" mass="3104">MGLAVLALSVMRARWRAAGFWSGVAAQRA</sequence>